<evidence type="ECO:0000313" key="3">
    <source>
        <dbReference type="EMBL" id="CAL1377192.1"/>
    </source>
</evidence>
<dbReference type="EMBL" id="OZ034816">
    <property type="protein sequence ID" value="CAL1377192.1"/>
    <property type="molecule type" value="Genomic_DNA"/>
</dbReference>
<feature type="region of interest" description="Disordered" evidence="1">
    <location>
        <begin position="240"/>
        <end position="268"/>
    </location>
</feature>
<feature type="compositionally biased region" description="Polar residues" evidence="1">
    <location>
        <begin position="240"/>
        <end position="250"/>
    </location>
</feature>
<evidence type="ECO:0000313" key="4">
    <source>
        <dbReference type="Proteomes" id="UP001497516"/>
    </source>
</evidence>
<evidence type="ECO:0000256" key="1">
    <source>
        <dbReference type="SAM" id="MobiDB-lite"/>
    </source>
</evidence>
<reference evidence="3 4" key="1">
    <citation type="submission" date="2024-04" db="EMBL/GenBank/DDBJ databases">
        <authorList>
            <person name="Fracassetti M."/>
        </authorList>
    </citation>
    <scope>NUCLEOTIDE SEQUENCE [LARGE SCALE GENOMIC DNA]</scope>
</reference>
<feature type="region of interest" description="Disordered" evidence="1">
    <location>
        <begin position="1"/>
        <end position="29"/>
    </location>
</feature>
<evidence type="ECO:0000259" key="2">
    <source>
        <dbReference type="Pfam" id="PF14244"/>
    </source>
</evidence>
<feature type="domain" description="Retrotransposon Copia-like N-terminal" evidence="2">
    <location>
        <begin position="40"/>
        <end position="87"/>
    </location>
</feature>
<feature type="compositionally biased region" description="Basic and acidic residues" evidence="1">
    <location>
        <begin position="1"/>
        <end position="10"/>
    </location>
</feature>
<keyword evidence="4" id="KW-1185">Reference proteome</keyword>
<proteinExistence type="predicted"/>
<dbReference type="PANTHER" id="PTHR37610:SF98">
    <property type="entry name" value="TRANSCRIPTION FACTOR INTERACTOR AND REGULATOR CCHC(ZN) FAMILY"/>
    <property type="match status" value="1"/>
</dbReference>
<organism evidence="3 4">
    <name type="scientific">Linum trigynum</name>
    <dbReference type="NCBI Taxonomy" id="586398"/>
    <lineage>
        <taxon>Eukaryota</taxon>
        <taxon>Viridiplantae</taxon>
        <taxon>Streptophyta</taxon>
        <taxon>Embryophyta</taxon>
        <taxon>Tracheophyta</taxon>
        <taxon>Spermatophyta</taxon>
        <taxon>Magnoliopsida</taxon>
        <taxon>eudicotyledons</taxon>
        <taxon>Gunneridae</taxon>
        <taxon>Pentapetalae</taxon>
        <taxon>rosids</taxon>
        <taxon>fabids</taxon>
        <taxon>Malpighiales</taxon>
        <taxon>Linaceae</taxon>
        <taxon>Linum</taxon>
    </lineage>
</organism>
<gene>
    <name evidence="3" type="ORF">LTRI10_LOCUS18860</name>
</gene>
<dbReference type="Pfam" id="PF14244">
    <property type="entry name" value="Retrotran_gag_3"/>
    <property type="match status" value="1"/>
</dbReference>
<dbReference type="InterPro" id="IPR029472">
    <property type="entry name" value="Copia-like_N"/>
</dbReference>
<feature type="compositionally biased region" description="Gly residues" evidence="1">
    <location>
        <begin position="13"/>
        <end position="23"/>
    </location>
</feature>
<dbReference type="AlphaFoldDB" id="A0AAV2DUF9"/>
<sequence>MVDKSEKETADGTSGGSTDGGSGDGHRYKVYPVSSPFHQHSSDSPNQMFVEEVLTDVNYGEWVVDITEILIAQNKLGFVNGMVTRPNEGDDLDAWIRCNALVKGWLKTTMSKEIRTSVRYARTAREIWLDLQQRFSHGSAPRAYELRRAIGFLRQEKLSILGFYTKLRSLWGEMSSVSPDPRCECGKCTCNLEVRMQEKQEKNQLFDFLLGLDEAYSTVRSKVLSTNPIPSLSEANRTVSWRSNNASSPPADQAKLRPPHSLERGSVT</sequence>
<dbReference type="Proteomes" id="UP001497516">
    <property type="component" value="Chromosome 3"/>
</dbReference>
<protein>
    <recommendedName>
        <fullName evidence="2">Retrotransposon Copia-like N-terminal domain-containing protein</fullName>
    </recommendedName>
</protein>
<name>A0AAV2DUF9_9ROSI</name>
<accession>A0AAV2DUF9</accession>
<dbReference type="PANTHER" id="PTHR37610">
    <property type="entry name" value="CCHC-TYPE DOMAIN-CONTAINING PROTEIN"/>
    <property type="match status" value="1"/>
</dbReference>